<reference evidence="1 2" key="2">
    <citation type="submission" date="2013-09" db="EMBL/GenBank/DDBJ databases">
        <title>Whole genome comparison of six Crocosphaera watsonii strains with differing phenotypes.</title>
        <authorList>
            <person name="Bench S.R."/>
            <person name="Heller P."/>
            <person name="Frank I."/>
            <person name="Arciniega M."/>
            <person name="Shilova I.N."/>
            <person name="Zehr J.P."/>
        </authorList>
    </citation>
    <scope>NUCLEOTIDE SEQUENCE [LARGE SCALE GENOMIC DNA]</scope>
    <source>
        <strain evidence="1 2">WH 0402</strain>
    </source>
</reference>
<reference evidence="1 2" key="1">
    <citation type="submission" date="2013-01" db="EMBL/GenBank/DDBJ databases">
        <authorList>
            <person name="Bench S."/>
        </authorList>
    </citation>
    <scope>NUCLEOTIDE SEQUENCE [LARGE SCALE GENOMIC DNA]</scope>
    <source>
        <strain evidence="1 2">WH 0402</strain>
    </source>
</reference>
<dbReference type="AlphaFoldDB" id="T2JM31"/>
<evidence type="ECO:0000313" key="1">
    <source>
        <dbReference type="EMBL" id="CCQ66109.1"/>
    </source>
</evidence>
<protein>
    <submittedName>
        <fullName evidence="1">Uncharacterized protein</fullName>
    </submittedName>
</protein>
<gene>
    <name evidence="1" type="ORF">CWATWH0402_5850</name>
</gene>
<proteinExistence type="predicted"/>
<evidence type="ECO:0000313" key="2">
    <source>
        <dbReference type="Proteomes" id="UP000018130"/>
    </source>
</evidence>
<sequence length="205" mass="22947">MRSAISLFRIYSDVFSKKLGYYRCSSFNFTIFLMKSIPLMLTSSMLLSTVFTLSVVPETSAMTFNVNGMFEDGGKISGSFDFNNDNYTNVNLQTTDSSDNIIASYSDTGDEGFIFGNSSGFVISNFDFSFDLSLDFESNLTDNTETILLTTSQEENFDDMSVRFIDSGTVTSFSTQVDEPSSLFLISTFGLGLLFKRLLFFLRQN</sequence>
<accession>T2JM31</accession>
<dbReference type="Proteomes" id="UP000018130">
    <property type="component" value="Unassembled WGS sequence"/>
</dbReference>
<dbReference type="EMBL" id="CAQN01000345">
    <property type="protein sequence ID" value="CCQ66109.1"/>
    <property type="molecule type" value="Genomic_DNA"/>
</dbReference>
<name>T2JM31_CROWT</name>
<organism evidence="1 2">
    <name type="scientific">Crocosphaera watsonii WH 0402</name>
    <dbReference type="NCBI Taxonomy" id="1284629"/>
    <lineage>
        <taxon>Bacteria</taxon>
        <taxon>Bacillati</taxon>
        <taxon>Cyanobacteriota</taxon>
        <taxon>Cyanophyceae</taxon>
        <taxon>Oscillatoriophycideae</taxon>
        <taxon>Chroococcales</taxon>
        <taxon>Aphanothecaceae</taxon>
        <taxon>Crocosphaera</taxon>
    </lineage>
</organism>
<comment type="caution">
    <text evidence="1">The sequence shown here is derived from an EMBL/GenBank/DDBJ whole genome shotgun (WGS) entry which is preliminary data.</text>
</comment>